<comment type="similarity">
    <text evidence="1">Belongs to the enoyl-CoA hydratase/isomerase family.</text>
</comment>
<dbReference type="SUPFAM" id="SSF52096">
    <property type="entry name" value="ClpP/crotonase"/>
    <property type="match status" value="1"/>
</dbReference>
<evidence type="ECO:0000256" key="1">
    <source>
        <dbReference type="ARBA" id="ARBA00005254"/>
    </source>
</evidence>
<dbReference type="PANTHER" id="PTHR11941">
    <property type="entry name" value="ENOYL-COA HYDRATASE-RELATED"/>
    <property type="match status" value="1"/>
</dbReference>
<dbReference type="AlphaFoldDB" id="A0A382P1Z9"/>
<evidence type="ECO:0008006" key="4">
    <source>
        <dbReference type="Google" id="ProtNLM"/>
    </source>
</evidence>
<dbReference type="InterPro" id="IPR029045">
    <property type="entry name" value="ClpP/crotonase-like_dom_sf"/>
</dbReference>
<dbReference type="GO" id="GO:0016829">
    <property type="term" value="F:lyase activity"/>
    <property type="evidence" value="ECO:0007669"/>
    <property type="project" value="UniProtKB-KW"/>
</dbReference>
<dbReference type="EMBL" id="UINC01103968">
    <property type="protein sequence ID" value="SVC66778.1"/>
    <property type="molecule type" value="Genomic_DNA"/>
</dbReference>
<evidence type="ECO:0000256" key="2">
    <source>
        <dbReference type="ARBA" id="ARBA00023239"/>
    </source>
</evidence>
<dbReference type="InterPro" id="IPR018376">
    <property type="entry name" value="Enoyl-CoA_hyd/isom_CS"/>
</dbReference>
<evidence type="ECO:0000313" key="3">
    <source>
        <dbReference type="EMBL" id="SVC66778.1"/>
    </source>
</evidence>
<sequence>MSDQILQTYIKNRVGFITLNRPDKLNALNEAMLIRSIEQLKLYASDPDVGAVVVTGEGRAFCAGGDVSVMKSGAEFGPKGASVEAQIDILRSWHEFPFLLNSIPKPTIAIVNGAAVGGGLGVALSCDLRFASDKAKFGTAYARVGYDGDFGTTWQMTRLLGEAKAKELFFLPDIISADEALRIGMVNRVYPHAELMGEALALAERIASGPSVSYRYMKANVTHASNSDFATSLNKEAETHIRCGQTVDHVEGVNAFLEKREPIFKGK</sequence>
<keyword evidence="2" id="KW-0456">Lyase</keyword>
<dbReference type="GO" id="GO:0006635">
    <property type="term" value="P:fatty acid beta-oxidation"/>
    <property type="evidence" value="ECO:0007669"/>
    <property type="project" value="TreeGrafter"/>
</dbReference>
<dbReference type="PROSITE" id="PS00166">
    <property type="entry name" value="ENOYL_COA_HYDRATASE"/>
    <property type="match status" value="1"/>
</dbReference>
<name>A0A382P1Z9_9ZZZZ</name>
<dbReference type="Pfam" id="PF00378">
    <property type="entry name" value="ECH_1"/>
    <property type="match status" value="1"/>
</dbReference>
<dbReference type="InterPro" id="IPR014748">
    <property type="entry name" value="Enoyl-CoA_hydra_C"/>
</dbReference>
<reference evidence="3" key="1">
    <citation type="submission" date="2018-05" db="EMBL/GenBank/DDBJ databases">
        <authorList>
            <person name="Lanie J.A."/>
            <person name="Ng W.-L."/>
            <person name="Kazmierczak K.M."/>
            <person name="Andrzejewski T.M."/>
            <person name="Davidsen T.M."/>
            <person name="Wayne K.J."/>
            <person name="Tettelin H."/>
            <person name="Glass J.I."/>
            <person name="Rusch D."/>
            <person name="Podicherti R."/>
            <person name="Tsui H.-C.T."/>
            <person name="Winkler M.E."/>
        </authorList>
    </citation>
    <scope>NUCLEOTIDE SEQUENCE</scope>
</reference>
<dbReference type="Gene3D" id="1.10.12.10">
    <property type="entry name" value="Lyase 2-enoyl-coa Hydratase, Chain A, domain 2"/>
    <property type="match status" value="1"/>
</dbReference>
<dbReference type="Gene3D" id="3.90.226.10">
    <property type="entry name" value="2-enoyl-CoA Hydratase, Chain A, domain 1"/>
    <property type="match status" value="1"/>
</dbReference>
<dbReference type="CDD" id="cd06558">
    <property type="entry name" value="crotonase-like"/>
    <property type="match status" value="1"/>
</dbReference>
<gene>
    <name evidence="3" type="ORF">METZ01_LOCUS319632</name>
</gene>
<accession>A0A382P1Z9</accession>
<proteinExistence type="inferred from homology"/>
<dbReference type="PANTHER" id="PTHR11941:SF133">
    <property type="entry name" value="1,2-EPOXYPHENYLACETYL-COA ISOMERASE"/>
    <property type="match status" value="1"/>
</dbReference>
<organism evidence="3">
    <name type="scientific">marine metagenome</name>
    <dbReference type="NCBI Taxonomy" id="408172"/>
    <lineage>
        <taxon>unclassified sequences</taxon>
        <taxon>metagenomes</taxon>
        <taxon>ecological metagenomes</taxon>
    </lineage>
</organism>
<dbReference type="InterPro" id="IPR001753">
    <property type="entry name" value="Enoyl-CoA_hydra/iso"/>
</dbReference>
<protein>
    <recommendedName>
        <fullName evidence="4">Enoyl-CoA hydratase</fullName>
    </recommendedName>
</protein>